<proteinExistence type="predicted"/>
<name>A0ACB6RFZ1_9PLEO</name>
<sequence length="85" mass="9092">MIGTSSRQPEPSGIPHCGTCANANVKEPKSKLSTSGIPFSLAPIVAVTMAVLQLQCQTLISLFVTSPFRLNSTYHHHVDSPSLFP</sequence>
<keyword evidence="2" id="KW-1185">Reference proteome</keyword>
<protein>
    <submittedName>
        <fullName evidence="1">Uncharacterized protein</fullName>
    </submittedName>
</protein>
<evidence type="ECO:0000313" key="1">
    <source>
        <dbReference type="EMBL" id="KAF2477417.1"/>
    </source>
</evidence>
<gene>
    <name evidence="1" type="ORF">BDR25DRAFT_347784</name>
</gene>
<reference evidence="1" key="1">
    <citation type="journal article" date="2020" name="Stud. Mycol.">
        <title>101 Dothideomycetes genomes: a test case for predicting lifestyles and emergence of pathogens.</title>
        <authorList>
            <person name="Haridas S."/>
            <person name="Albert R."/>
            <person name="Binder M."/>
            <person name="Bloem J."/>
            <person name="Labutti K."/>
            <person name="Salamov A."/>
            <person name="Andreopoulos B."/>
            <person name="Baker S."/>
            <person name="Barry K."/>
            <person name="Bills G."/>
            <person name="Bluhm B."/>
            <person name="Cannon C."/>
            <person name="Castanera R."/>
            <person name="Culley D."/>
            <person name="Daum C."/>
            <person name="Ezra D."/>
            <person name="Gonzalez J."/>
            <person name="Henrissat B."/>
            <person name="Kuo A."/>
            <person name="Liang C."/>
            <person name="Lipzen A."/>
            <person name="Lutzoni F."/>
            <person name="Magnuson J."/>
            <person name="Mondo S."/>
            <person name="Nolan M."/>
            <person name="Ohm R."/>
            <person name="Pangilinan J."/>
            <person name="Park H.-J."/>
            <person name="Ramirez L."/>
            <person name="Alfaro M."/>
            <person name="Sun H."/>
            <person name="Tritt A."/>
            <person name="Yoshinaga Y."/>
            <person name="Zwiers L.-H."/>
            <person name="Turgeon B."/>
            <person name="Goodwin S."/>
            <person name="Spatafora J."/>
            <person name="Crous P."/>
            <person name="Grigoriev I."/>
        </authorList>
    </citation>
    <scope>NUCLEOTIDE SEQUENCE</scope>
    <source>
        <strain evidence="1">ATCC 200398</strain>
    </source>
</reference>
<organism evidence="1 2">
    <name type="scientific">Lindgomyces ingoldianus</name>
    <dbReference type="NCBI Taxonomy" id="673940"/>
    <lineage>
        <taxon>Eukaryota</taxon>
        <taxon>Fungi</taxon>
        <taxon>Dikarya</taxon>
        <taxon>Ascomycota</taxon>
        <taxon>Pezizomycotina</taxon>
        <taxon>Dothideomycetes</taxon>
        <taxon>Pleosporomycetidae</taxon>
        <taxon>Pleosporales</taxon>
        <taxon>Lindgomycetaceae</taxon>
        <taxon>Lindgomyces</taxon>
    </lineage>
</organism>
<evidence type="ECO:0000313" key="2">
    <source>
        <dbReference type="Proteomes" id="UP000799755"/>
    </source>
</evidence>
<comment type="caution">
    <text evidence="1">The sequence shown here is derived from an EMBL/GenBank/DDBJ whole genome shotgun (WGS) entry which is preliminary data.</text>
</comment>
<dbReference type="EMBL" id="MU003492">
    <property type="protein sequence ID" value="KAF2477417.1"/>
    <property type="molecule type" value="Genomic_DNA"/>
</dbReference>
<accession>A0ACB6RFZ1</accession>
<dbReference type="Proteomes" id="UP000799755">
    <property type="component" value="Unassembled WGS sequence"/>
</dbReference>